<comment type="caution">
    <text evidence="12">The sequence shown here is derived from an EMBL/GenBank/DDBJ whole genome shotgun (WGS) entry which is preliminary data.</text>
</comment>
<sequence length="503" mass="55403">MNDAIFSLKKVSKVFPGVKALDEVDLHLYPGQVTALIGENGAGKSTLVKTMTGIYQPDGGEIIFDGKPVYFHSPHDSHALGITAIHQETVLFDDLTVAENIFLGNYPMKKGPMTKFSIDWPTMVARSQEILSSINAHMDPNQILRELSIGQKHMVGIARALSVDAKVVILDEPTAALSHHEIHELYDLVNNLKQKGKAILFITHKFDEVFILADRYTVFRDGCFVGEGFIKDTNETQLVEMMVARSIDETYPKKTVEIGETLLEVSNLCHTTEFANISFSLKKGEILGVYGLVGSGRTEVMQALFGTARHVTGSIKMNGKEVTIHSPRDAIDHGIVYVPEERQKQGIVLELPIVQNVSLPQMERLTKHGQIDEENEMSLARQYCERLQVKASSWQEKVMNLSGGNQQKVVIAKWLATNPKVIILDEPTKGIDIGSKAAVHEFMSELVDSGLAVIMVSSELPEILGMSDRILVMNEGLIVGELAREEATPEKVVSLATGGTVTC</sequence>
<dbReference type="GO" id="GO:0005886">
    <property type="term" value="C:plasma membrane"/>
    <property type="evidence" value="ECO:0007669"/>
    <property type="project" value="UniProtKB-SubCell"/>
</dbReference>
<keyword evidence="8 12" id="KW-0067">ATP-binding</keyword>
<dbReference type="Pfam" id="PF00005">
    <property type="entry name" value="ABC_tran"/>
    <property type="match status" value="2"/>
</dbReference>
<dbReference type="FunFam" id="3.40.50.300:FF:000126">
    <property type="entry name" value="Galactose/methyl galactoside import ATP-binding protein MglA"/>
    <property type="match status" value="1"/>
</dbReference>
<dbReference type="SMART" id="SM00382">
    <property type="entry name" value="AAA"/>
    <property type="match status" value="2"/>
</dbReference>
<dbReference type="Gene3D" id="3.40.50.300">
    <property type="entry name" value="P-loop containing nucleotide triphosphate hydrolases"/>
    <property type="match status" value="2"/>
</dbReference>
<evidence type="ECO:0000256" key="4">
    <source>
        <dbReference type="ARBA" id="ARBA00022475"/>
    </source>
</evidence>
<evidence type="ECO:0000256" key="9">
    <source>
        <dbReference type="ARBA" id="ARBA00022967"/>
    </source>
</evidence>
<dbReference type="PROSITE" id="PS50893">
    <property type="entry name" value="ABC_TRANSPORTER_2"/>
    <property type="match status" value="2"/>
</dbReference>
<name>A0A934N765_9GAMM</name>
<dbReference type="GO" id="GO:0015749">
    <property type="term" value="P:monosaccharide transmembrane transport"/>
    <property type="evidence" value="ECO:0007669"/>
    <property type="project" value="UniProtKB-ARBA"/>
</dbReference>
<dbReference type="GO" id="GO:0005524">
    <property type="term" value="F:ATP binding"/>
    <property type="evidence" value="ECO:0007669"/>
    <property type="project" value="UniProtKB-KW"/>
</dbReference>
<feature type="domain" description="ABC transporter" evidence="11">
    <location>
        <begin position="6"/>
        <end position="246"/>
    </location>
</feature>
<dbReference type="EMBL" id="JAEMNX010000017">
    <property type="protein sequence ID" value="MBJ7538751.1"/>
    <property type="molecule type" value="Genomic_DNA"/>
</dbReference>
<dbReference type="PANTHER" id="PTHR43790">
    <property type="entry name" value="CARBOHYDRATE TRANSPORT ATP-BINDING PROTEIN MG119-RELATED"/>
    <property type="match status" value="1"/>
</dbReference>
<keyword evidence="3" id="KW-0813">Transport</keyword>
<evidence type="ECO:0000313" key="13">
    <source>
        <dbReference type="Proteomes" id="UP000628710"/>
    </source>
</evidence>
<evidence type="ECO:0000256" key="2">
    <source>
        <dbReference type="ARBA" id="ARBA00004533"/>
    </source>
</evidence>
<dbReference type="InterPro" id="IPR050107">
    <property type="entry name" value="ABC_carbohydrate_import_ATPase"/>
</dbReference>
<keyword evidence="9" id="KW-1278">Translocase</keyword>
<evidence type="ECO:0000256" key="5">
    <source>
        <dbReference type="ARBA" id="ARBA00022597"/>
    </source>
</evidence>
<protein>
    <submittedName>
        <fullName evidence="12">Sugar ABC transporter ATP-binding protein</fullName>
    </submittedName>
</protein>
<keyword evidence="10" id="KW-0472">Membrane</keyword>
<comment type="subcellular location">
    <subcellularLocation>
        <location evidence="2">Cell inner membrane</location>
    </subcellularLocation>
    <subcellularLocation>
        <location evidence="1">Cell membrane</location>
        <topology evidence="1">Peripheral membrane protein</topology>
    </subcellularLocation>
</comment>
<evidence type="ECO:0000256" key="1">
    <source>
        <dbReference type="ARBA" id="ARBA00004202"/>
    </source>
</evidence>
<dbReference type="GO" id="GO:0016887">
    <property type="term" value="F:ATP hydrolysis activity"/>
    <property type="evidence" value="ECO:0007669"/>
    <property type="project" value="InterPro"/>
</dbReference>
<accession>A0A934N765</accession>
<evidence type="ECO:0000256" key="10">
    <source>
        <dbReference type="ARBA" id="ARBA00023136"/>
    </source>
</evidence>
<dbReference type="AlphaFoldDB" id="A0A934N765"/>
<keyword evidence="5" id="KW-0762">Sugar transport</keyword>
<keyword evidence="13" id="KW-1185">Reference proteome</keyword>
<dbReference type="InterPro" id="IPR027417">
    <property type="entry name" value="P-loop_NTPase"/>
</dbReference>
<dbReference type="InterPro" id="IPR003439">
    <property type="entry name" value="ABC_transporter-like_ATP-bd"/>
</dbReference>
<dbReference type="PANTHER" id="PTHR43790:SF3">
    <property type="entry name" value="D-ALLOSE IMPORT ATP-BINDING PROTEIN ALSA-RELATED"/>
    <property type="match status" value="1"/>
</dbReference>
<keyword evidence="7" id="KW-0547">Nucleotide-binding</keyword>
<evidence type="ECO:0000259" key="11">
    <source>
        <dbReference type="PROSITE" id="PS50893"/>
    </source>
</evidence>
<gene>
    <name evidence="12" type="ORF">I8J31_13780</name>
</gene>
<proteinExistence type="predicted"/>
<dbReference type="RefSeq" id="WP_199469154.1">
    <property type="nucleotide sequence ID" value="NZ_JAEMNX010000017.1"/>
</dbReference>
<keyword evidence="4" id="KW-1003">Cell membrane</keyword>
<dbReference type="InterPro" id="IPR017871">
    <property type="entry name" value="ABC_transporter-like_CS"/>
</dbReference>
<dbReference type="SUPFAM" id="SSF52540">
    <property type="entry name" value="P-loop containing nucleoside triphosphate hydrolases"/>
    <property type="match status" value="2"/>
</dbReference>
<dbReference type="CDD" id="cd03215">
    <property type="entry name" value="ABC_Carb_Monos_II"/>
    <property type="match status" value="1"/>
</dbReference>
<dbReference type="FunFam" id="3.40.50.300:FF:000127">
    <property type="entry name" value="Ribose import ATP-binding protein RbsA"/>
    <property type="match status" value="1"/>
</dbReference>
<reference evidence="12" key="1">
    <citation type="submission" date="2020-12" db="EMBL/GenBank/DDBJ databases">
        <title>Marinomonas arctica sp. nov., a psychrotolerant bacterium isolated from the Arctic.</title>
        <authorList>
            <person name="Zhang Y."/>
        </authorList>
    </citation>
    <scope>NUCLEOTIDE SEQUENCE</scope>
    <source>
        <strain evidence="12">C1424</strain>
    </source>
</reference>
<feature type="domain" description="ABC transporter" evidence="11">
    <location>
        <begin position="253"/>
        <end position="500"/>
    </location>
</feature>
<evidence type="ECO:0000256" key="8">
    <source>
        <dbReference type="ARBA" id="ARBA00022840"/>
    </source>
</evidence>
<dbReference type="InterPro" id="IPR003593">
    <property type="entry name" value="AAA+_ATPase"/>
</dbReference>
<evidence type="ECO:0000256" key="3">
    <source>
        <dbReference type="ARBA" id="ARBA00022448"/>
    </source>
</evidence>
<evidence type="ECO:0000256" key="6">
    <source>
        <dbReference type="ARBA" id="ARBA00022737"/>
    </source>
</evidence>
<keyword evidence="6" id="KW-0677">Repeat</keyword>
<organism evidence="12 13">
    <name type="scientific">Marinomonas transparens</name>
    <dbReference type="NCBI Taxonomy" id="2795388"/>
    <lineage>
        <taxon>Bacteria</taxon>
        <taxon>Pseudomonadati</taxon>
        <taxon>Pseudomonadota</taxon>
        <taxon>Gammaproteobacteria</taxon>
        <taxon>Oceanospirillales</taxon>
        <taxon>Oceanospirillaceae</taxon>
        <taxon>Marinomonas</taxon>
    </lineage>
</organism>
<dbReference type="PROSITE" id="PS00211">
    <property type="entry name" value="ABC_TRANSPORTER_1"/>
    <property type="match status" value="1"/>
</dbReference>
<evidence type="ECO:0000313" key="12">
    <source>
        <dbReference type="EMBL" id="MBJ7538751.1"/>
    </source>
</evidence>
<dbReference type="CDD" id="cd03216">
    <property type="entry name" value="ABC_Carb_Monos_I"/>
    <property type="match status" value="1"/>
</dbReference>
<evidence type="ECO:0000256" key="7">
    <source>
        <dbReference type="ARBA" id="ARBA00022741"/>
    </source>
</evidence>
<dbReference type="Proteomes" id="UP000628710">
    <property type="component" value="Unassembled WGS sequence"/>
</dbReference>